<dbReference type="PANTHER" id="PTHR43581:SF2">
    <property type="entry name" value="EXCINUCLEASE ATPASE SUBUNIT"/>
    <property type="match status" value="1"/>
</dbReference>
<dbReference type="Pfam" id="PF13476">
    <property type="entry name" value="AAA_23"/>
    <property type="match status" value="1"/>
</dbReference>
<proteinExistence type="predicted"/>
<evidence type="ECO:0000259" key="1">
    <source>
        <dbReference type="SMART" id="SM00382"/>
    </source>
</evidence>
<dbReference type="AlphaFoldDB" id="A0A173UY67"/>
<organism evidence="2 3">
    <name type="scientific">Roseburia faecis</name>
    <dbReference type="NCBI Taxonomy" id="301302"/>
    <lineage>
        <taxon>Bacteria</taxon>
        <taxon>Bacillati</taxon>
        <taxon>Bacillota</taxon>
        <taxon>Clostridia</taxon>
        <taxon>Lachnospirales</taxon>
        <taxon>Lachnospiraceae</taxon>
        <taxon>Roseburia</taxon>
    </lineage>
</organism>
<reference evidence="2 3" key="1">
    <citation type="submission" date="2015-09" db="EMBL/GenBank/DDBJ databases">
        <authorList>
            <consortium name="Pathogen Informatics"/>
        </authorList>
    </citation>
    <scope>NUCLEOTIDE SEQUENCE [LARGE SCALE GENOMIC DNA]</scope>
    <source>
        <strain evidence="2 3">2789STDY5608863</strain>
    </source>
</reference>
<dbReference type="GO" id="GO:0005524">
    <property type="term" value="F:ATP binding"/>
    <property type="evidence" value="ECO:0007669"/>
    <property type="project" value="InterPro"/>
</dbReference>
<dbReference type="InterPro" id="IPR051396">
    <property type="entry name" value="Bact_Antivir_Def_Nuclease"/>
</dbReference>
<dbReference type="SUPFAM" id="SSF52540">
    <property type="entry name" value="P-loop containing nucleoside triphosphate hydrolases"/>
    <property type="match status" value="1"/>
</dbReference>
<dbReference type="InterPro" id="IPR038729">
    <property type="entry name" value="Rad50/SbcC_AAA"/>
</dbReference>
<dbReference type="InterPro" id="IPR003593">
    <property type="entry name" value="AAA+_ATPase"/>
</dbReference>
<evidence type="ECO:0000313" key="2">
    <source>
        <dbReference type="EMBL" id="CUN19320.1"/>
    </source>
</evidence>
<dbReference type="Gene3D" id="3.40.50.300">
    <property type="entry name" value="P-loop containing nucleotide triphosphate hydrolases"/>
    <property type="match status" value="1"/>
</dbReference>
<dbReference type="InterPro" id="IPR027417">
    <property type="entry name" value="P-loop_NTPase"/>
</dbReference>
<feature type="domain" description="AAA+ ATPase" evidence="1">
    <location>
        <begin position="22"/>
        <end position="339"/>
    </location>
</feature>
<dbReference type="GO" id="GO:0006302">
    <property type="term" value="P:double-strand break repair"/>
    <property type="evidence" value="ECO:0007669"/>
    <property type="project" value="InterPro"/>
</dbReference>
<dbReference type="PANTHER" id="PTHR43581">
    <property type="entry name" value="ATP/GTP PHOSPHATASE"/>
    <property type="match status" value="1"/>
</dbReference>
<name>A0A173UY67_9FIRM</name>
<dbReference type="SMART" id="SM00382">
    <property type="entry name" value="AAA"/>
    <property type="match status" value="1"/>
</dbReference>
<accession>A0A173UY67</accession>
<dbReference type="Pfam" id="PF13304">
    <property type="entry name" value="AAA_21"/>
    <property type="match status" value="1"/>
</dbReference>
<dbReference type="RefSeq" id="WP_055264321.1">
    <property type="nucleotide sequence ID" value="NZ_CYXV01000021.1"/>
</dbReference>
<dbReference type="EMBL" id="CYXV01000021">
    <property type="protein sequence ID" value="CUN19320.1"/>
    <property type="molecule type" value="Genomic_DNA"/>
</dbReference>
<gene>
    <name evidence="2" type="ORF">ERS852420_03348</name>
</gene>
<sequence>MQIEQIEISNFKGIQEEKFAFTPEVNLIIGDNGTGKTSVLEAISVALGGFLAGIGEVRGVHFSTDEIRRENELLGDGSNTIKYKTPVKVECDLKIEEEAFHFVRQKKSVKSSRSTVEPRDICKKAALMTENSSTVLPVISYQGISRIANQKREGWVDVFKSDFSRAVAYIDCLGEASNMKQMTNWFARMEQISWQEDKRIAEYEIVKKAVGIFMSEMLEQKTIRVFYDKRTEELMYRNEEEVLPIRLLSSGFRTLIGMVLDIAYRMAILNPFLRDEILNETPGIVMIDEVDMHLHPKWQWNIIKALKKTFPRVQFIVTTHSPIVVASCKDENLILLNPKEESKYKKSLQGWQVDDVLEEIMQTGNRSPETMKQLEQLKELSYKKKRFELTSHEQKQYEMIKKELRKSLPENDIAIEEVAMMSIYDMIKEKE</sequence>
<dbReference type="Proteomes" id="UP000095495">
    <property type="component" value="Unassembled WGS sequence"/>
</dbReference>
<dbReference type="GO" id="GO:0016887">
    <property type="term" value="F:ATP hydrolysis activity"/>
    <property type="evidence" value="ECO:0007669"/>
    <property type="project" value="InterPro"/>
</dbReference>
<protein>
    <submittedName>
        <fullName evidence="2">Chromosome segregation protein</fullName>
    </submittedName>
</protein>
<evidence type="ECO:0000313" key="3">
    <source>
        <dbReference type="Proteomes" id="UP000095495"/>
    </source>
</evidence>
<dbReference type="InterPro" id="IPR003959">
    <property type="entry name" value="ATPase_AAA_core"/>
</dbReference>